<proteinExistence type="inferred from homology"/>
<evidence type="ECO:0000259" key="9">
    <source>
        <dbReference type="Pfam" id="PF00857"/>
    </source>
</evidence>
<keyword evidence="3" id="KW-0479">Metal-binding</keyword>
<dbReference type="GO" id="GO:0008936">
    <property type="term" value="F:nicotinamidase activity"/>
    <property type="evidence" value="ECO:0007669"/>
    <property type="project" value="UniProtKB-EC"/>
</dbReference>
<evidence type="ECO:0000256" key="6">
    <source>
        <dbReference type="ARBA" id="ARBA00039017"/>
    </source>
</evidence>
<keyword evidence="2" id="KW-0662">Pyridine nucleotide biosynthesis</keyword>
<feature type="domain" description="Isochorismatase-like" evidence="9">
    <location>
        <begin position="9"/>
        <end position="202"/>
    </location>
</feature>
<comment type="pathway">
    <text evidence="5">Cofactor biosynthesis; nicotinate biosynthesis; nicotinate from nicotinamide: step 1/1.</text>
</comment>
<dbReference type="Pfam" id="PF00857">
    <property type="entry name" value="Isochorismatase"/>
    <property type="match status" value="1"/>
</dbReference>
<evidence type="ECO:0000256" key="4">
    <source>
        <dbReference type="ARBA" id="ARBA00022801"/>
    </source>
</evidence>
<evidence type="ECO:0000256" key="3">
    <source>
        <dbReference type="ARBA" id="ARBA00022723"/>
    </source>
</evidence>
<dbReference type="PANTHER" id="PTHR11080">
    <property type="entry name" value="PYRAZINAMIDASE/NICOTINAMIDASE"/>
    <property type="match status" value="1"/>
</dbReference>
<organism evidence="10">
    <name type="scientific">Nakamurella sp. A5-74</name>
    <dbReference type="NCBI Taxonomy" id="3158264"/>
    <lineage>
        <taxon>Bacteria</taxon>
        <taxon>Bacillati</taxon>
        <taxon>Actinomycetota</taxon>
        <taxon>Actinomycetes</taxon>
        <taxon>Nakamurellales</taxon>
        <taxon>Nakamurellaceae</taxon>
        <taxon>Nakamurella</taxon>
    </lineage>
</organism>
<dbReference type="InterPro" id="IPR052347">
    <property type="entry name" value="Isochorismatase_Nicotinamidase"/>
</dbReference>
<dbReference type="PANTHER" id="PTHR11080:SF2">
    <property type="entry name" value="LD05707P"/>
    <property type="match status" value="1"/>
</dbReference>
<evidence type="ECO:0000313" key="10">
    <source>
        <dbReference type="EMBL" id="XCG65331.1"/>
    </source>
</evidence>
<dbReference type="AlphaFoldDB" id="A0AAU8DVC6"/>
<evidence type="ECO:0000256" key="8">
    <source>
        <dbReference type="SAM" id="MobiDB-lite"/>
    </source>
</evidence>
<dbReference type="InterPro" id="IPR000868">
    <property type="entry name" value="Isochorismatase-like_dom"/>
</dbReference>
<sequence length="209" mass="22185">MTDQYQPSTALIVVDLQRDFADPSGSLYVRGGAELAAPIAQEIAAAQEAGALVVFTQDWHPEHTPHFEQDGGIWPVHCVHDTRGAELVGGLLPDGTEPTDHPETLVRKGSGSEDGYSAFSVIDLDTQQTRGTELSVMLDENGIMDVVVVGLAGDWCVAATAVDGVRLGYSVTVPLVLTRFVELENGDTDAAIERMRTAGVTLVGDAVRA</sequence>
<dbReference type="RefSeq" id="WP_353650936.1">
    <property type="nucleotide sequence ID" value="NZ_CP159218.1"/>
</dbReference>
<protein>
    <recommendedName>
        <fullName evidence="6">nicotinamidase</fullName>
        <ecNumber evidence="6">3.5.1.19</ecNumber>
    </recommendedName>
    <alternativeName>
        <fullName evidence="7">Nicotinamide deamidase</fullName>
    </alternativeName>
</protein>
<dbReference type="SUPFAM" id="SSF52499">
    <property type="entry name" value="Isochorismatase-like hydrolases"/>
    <property type="match status" value="1"/>
</dbReference>
<evidence type="ECO:0000256" key="7">
    <source>
        <dbReference type="ARBA" id="ARBA00043224"/>
    </source>
</evidence>
<reference evidence="10" key="1">
    <citation type="submission" date="2024-05" db="EMBL/GenBank/DDBJ databases">
        <authorList>
            <person name="Cai S.Y."/>
            <person name="Jin L.M."/>
            <person name="Li H.R."/>
        </authorList>
    </citation>
    <scope>NUCLEOTIDE SEQUENCE</scope>
    <source>
        <strain evidence="10">A5-74</strain>
    </source>
</reference>
<gene>
    <name evidence="10" type="ORF">ABLG96_08600</name>
</gene>
<name>A0AAU8DVC6_9ACTN</name>
<dbReference type="GO" id="GO:0019363">
    <property type="term" value="P:pyridine nucleotide biosynthetic process"/>
    <property type="evidence" value="ECO:0007669"/>
    <property type="project" value="UniProtKB-KW"/>
</dbReference>
<dbReference type="GO" id="GO:0046872">
    <property type="term" value="F:metal ion binding"/>
    <property type="evidence" value="ECO:0007669"/>
    <property type="project" value="UniProtKB-KW"/>
</dbReference>
<feature type="region of interest" description="Disordered" evidence="8">
    <location>
        <begin position="92"/>
        <end position="111"/>
    </location>
</feature>
<dbReference type="EMBL" id="CP159218">
    <property type="protein sequence ID" value="XCG65331.1"/>
    <property type="molecule type" value="Genomic_DNA"/>
</dbReference>
<evidence type="ECO:0000256" key="1">
    <source>
        <dbReference type="ARBA" id="ARBA00006336"/>
    </source>
</evidence>
<comment type="similarity">
    <text evidence="1">Belongs to the isochorismatase family.</text>
</comment>
<dbReference type="Gene3D" id="3.40.50.850">
    <property type="entry name" value="Isochorismatase-like"/>
    <property type="match status" value="1"/>
</dbReference>
<dbReference type="EC" id="3.5.1.19" evidence="6"/>
<evidence type="ECO:0000256" key="5">
    <source>
        <dbReference type="ARBA" id="ARBA00037900"/>
    </source>
</evidence>
<keyword evidence="4" id="KW-0378">Hydrolase</keyword>
<dbReference type="InterPro" id="IPR036380">
    <property type="entry name" value="Isochorismatase-like_sf"/>
</dbReference>
<accession>A0AAU8DVC6</accession>
<evidence type="ECO:0000256" key="2">
    <source>
        <dbReference type="ARBA" id="ARBA00022642"/>
    </source>
</evidence>